<feature type="transmembrane region" description="Helical" evidence="2">
    <location>
        <begin position="451"/>
        <end position="474"/>
    </location>
</feature>
<feature type="compositionally biased region" description="Polar residues" evidence="1">
    <location>
        <begin position="196"/>
        <end position="224"/>
    </location>
</feature>
<evidence type="ECO:0000313" key="4">
    <source>
        <dbReference type="Proteomes" id="UP000007110"/>
    </source>
</evidence>
<organism evidence="3 4">
    <name type="scientific">Strongylocentrotus purpuratus</name>
    <name type="common">Purple sea urchin</name>
    <dbReference type="NCBI Taxonomy" id="7668"/>
    <lineage>
        <taxon>Eukaryota</taxon>
        <taxon>Metazoa</taxon>
        <taxon>Echinodermata</taxon>
        <taxon>Eleutherozoa</taxon>
        <taxon>Echinozoa</taxon>
        <taxon>Echinoidea</taxon>
        <taxon>Euechinoidea</taxon>
        <taxon>Echinacea</taxon>
        <taxon>Camarodonta</taxon>
        <taxon>Echinidea</taxon>
        <taxon>Strongylocentrotidae</taxon>
        <taxon>Strongylocentrotus</taxon>
    </lineage>
</organism>
<feature type="transmembrane region" description="Helical" evidence="2">
    <location>
        <begin position="390"/>
        <end position="410"/>
    </location>
</feature>
<feature type="transmembrane region" description="Helical" evidence="2">
    <location>
        <begin position="422"/>
        <end position="439"/>
    </location>
</feature>
<dbReference type="AlphaFoldDB" id="A0A7M7GK54"/>
<dbReference type="Gene3D" id="1.20.1250.20">
    <property type="entry name" value="MFS general substrate transporter like domains"/>
    <property type="match status" value="1"/>
</dbReference>
<dbReference type="GeneID" id="100892130"/>
<feature type="region of interest" description="Disordered" evidence="1">
    <location>
        <begin position="196"/>
        <end position="231"/>
    </location>
</feature>
<dbReference type="Proteomes" id="UP000007110">
    <property type="component" value="Unassembled WGS sequence"/>
</dbReference>
<dbReference type="RefSeq" id="XP_003729089.1">
    <property type="nucleotide sequence ID" value="XM_003729041.3"/>
</dbReference>
<accession>A0A7M7GK54</accession>
<evidence type="ECO:0000313" key="3">
    <source>
        <dbReference type="EnsemblMetazoa" id="XP_003729089"/>
    </source>
</evidence>
<evidence type="ECO:0000256" key="2">
    <source>
        <dbReference type="SAM" id="Phobius"/>
    </source>
</evidence>
<dbReference type="PANTHER" id="PTHR11360:SF303">
    <property type="entry name" value="MAJOR FACILITATOR SUPERFAMILY (MFS) PROFILE DOMAIN-CONTAINING PROTEIN"/>
    <property type="match status" value="1"/>
</dbReference>
<evidence type="ECO:0000256" key="1">
    <source>
        <dbReference type="SAM" id="MobiDB-lite"/>
    </source>
</evidence>
<reference evidence="3" key="2">
    <citation type="submission" date="2021-01" db="UniProtKB">
        <authorList>
            <consortium name="EnsemblMetazoa"/>
        </authorList>
    </citation>
    <scope>IDENTIFICATION</scope>
</reference>
<feature type="transmembrane region" description="Helical" evidence="2">
    <location>
        <begin position="103"/>
        <end position="126"/>
    </location>
</feature>
<feature type="transmembrane region" description="Helical" evidence="2">
    <location>
        <begin position="292"/>
        <end position="314"/>
    </location>
</feature>
<reference evidence="4" key="1">
    <citation type="submission" date="2015-02" db="EMBL/GenBank/DDBJ databases">
        <title>Genome sequencing for Strongylocentrotus purpuratus.</title>
        <authorList>
            <person name="Murali S."/>
            <person name="Liu Y."/>
            <person name="Vee V."/>
            <person name="English A."/>
            <person name="Wang M."/>
            <person name="Skinner E."/>
            <person name="Han Y."/>
            <person name="Muzny D.M."/>
            <person name="Worley K.C."/>
            <person name="Gibbs R.A."/>
        </authorList>
    </citation>
    <scope>NUCLEOTIDE SEQUENCE</scope>
</reference>
<dbReference type="InterPro" id="IPR036259">
    <property type="entry name" value="MFS_trans_sf"/>
</dbReference>
<dbReference type="EnsemblMetazoa" id="XM_003729041">
    <property type="protein sequence ID" value="XP_003729089"/>
    <property type="gene ID" value="LOC100892130"/>
</dbReference>
<dbReference type="GO" id="GO:0008028">
    <property type="term" value="F:monocarboxylic acid transmembrane transporter activity"/>
    <property type="evidence" value="ECO:0000318"/>
    <property type="project" value="GO_Central"/>
</dbReference>
<feature type="transmembrane region" description="Helical" evidence="2">
    <location>
        <begin position="326"/>
        <end position="351"/>
    </location>
</feature>
<dbReference type="GO" id="GO:0005886">
    <property type="term" value="C:plasma membrane"/>
    <property type="evidence" value="ECO:0000318"/>
    <property type="project" value="GO_Central"/>
</dbReference>
<name>A0A7M7GK54_STRPU</name>
<dbReference type="Pfam" id="PF07690">
    <property type="entry name" value="MFS_1"/>
    <property type="match status" value="1"/>
</dbReference>
<dbReference type="OrthoDB" id="6499973at2759"/>
<dbReference type="KEGG" id="spu:100892130"/>
<dbReference type="InterPro" id="IPR050327">
    <property type="entry name" value="Proton-linked_MCT"/>
</dbReference>
<feature type="transmembrane region" description="Helical" evidence="2">
    <location>
        <begin position="135"/>
        <end position="157"/>
    </location>
</feature>
<dbReference type="SUPFAM" id="SSF103473">
    <property type="entry name" value="MFS general substrate transporter"/>
    <property type="match status" value="1"/>
</dbReference>
<proteinExistence type="predicted"/>
<feature type="transmembrane region" description="Helical" evidence="2">
    <location>
        <begin position="78"/>
        <end position="97"/>
    </location>
</feature>
<feature type="transmembrane region" description="Helical" evidence="2">
    <location>
        <begin position="363"/>
        <end position="384"/>
    </location>
</feature>
<keyword evidence="2" id="KW-0472">Membrane</keyword>
<feature type="transmembrane region" description="Helical" evidence="2">
    <location>
        <begin position="163"/>
        <end position="187"/>
    </location>
</feature>
<dbReference type="PANTHER" id="PTHR11360">
    <property type="entry name" value="MONOCARBOXYLATE TRANSPORTER"/>
    <property type="match status" value="1"/>
</dbReference>
<keyword evidence="4" id="KW-1185">Reference proteome</keyword>
<sequence length="483" mass="52824">MDQEVYSWGLVIVVARFFSFCLDLGITKSFGVMIPEMVEQFQVSNATIGFVTTFTPATTYLASPIAMLILKSGGNQRLLTSCGGLCAGLALVLSFFSRNVISLSFLFFLSGFSCSLINLHATILIFQYYGGTDQFAFFSCVTVLGIPFGSMIMPPIAEKLVEAYGYSGTLLVLGGLVLNLFPVCLTFKEPRTRHQMASNSLSENVTLTSSDEGTASTEDPNATSERLYERDPPLLQNRAMSDHDPEDQNLPESDCDQETLALIDEQASNGGLSTFQSVLTSLHVYILVEEPLFTFLYLQIELTLFLATGGWAVFNVSYGLSQGLSLAQSTFLATAGGTGGLVASILVSIVLRYHPDWCPQAHLTGLVTASLFCFLQTFQATYIYLLMTSFMIGVGLFTGNMTMEPLLALVVRPENFPDGSSVYKLMLGLGYVLSGYIAGTIHDRTQSMKTVFIFLGVVLLLGVCLMATLIMCMYRRRTRDPEK</sequence>
<keyword evidence="2" id="KW-0812">Transmembrane</keyword>
<feature type="transmembrane region" description="Helical" evidence="2">
    <location>
        <begin position="6"/>
        <end position="26"/>
    </location>
</feature>
<dbReference type="OMA" id="ECCQRIT"/>
<dbReference type="InterPro" id="IPR011701">
    <property type="entry name" value="MFS"/>
</dbReference>
<protein>
    <submittedName>
        <fullName evidence="3">Uncharacterized protein</fullName>
    </submittedName>
</protein>
<keyword evidence="2" id="KW-1133">Transmembrane helix</keyword>
<dbReference type="InParanoid" id="A0A7M7GK54"/>